<feature type="region of interest" description="Disordered" evidence="1">
    <location>
        <begin position="1"/>
        <end position="27"/>
    </location>
</feature>
<name>A0AAW2E259_9ROSI</name>
<protein>
    <submittedName>
        <fullName evidence="2">Uncharacterized protein</fullName>
    </submittedName>
</protein>
<keyword evidence="3" id="KW-1185">Reference proteome</keyword>
<evidence type="ECO:0000256" key="1">
    <source>
        <dbReference type="SAM" id="MobiDB-lite"/>
    </source>
</evidence>
<feature type="compositionally biased region" description="Low complexity" evidence="1">
    <location>
        <begin position="16"/>
        <end position="26"/>
    </location>
</feature>
<proteinExistence type="predicted"/>
<accession>A0AAW2E259</accession>
<dbReference type="Proteomes" id="UP001459277">
    <property type="component" value="Unassembled WGS sequence"/>
</dbReference>
<gene>
    <name evidence="2" type="ORF">SO802_002295</name>
</gene>
<evidence type="ECO:0000313" key="2">
    <source>
        <dbReference type="EMBL" id="KAL0015226.1"/>
    </source>
</evidence>
<reference evidence="2 3" key="1">
    <citation type="submission" date="2024-01" db="EMBL/GenBank/DDBJ databases">
        <title>A telomere-to-telomere, gap-free genome of sweet tea (Lithocarpus litseifolius).</title>
        <authorList>
            <person name="Zhou J."/>
        </authorList>
    </citation>
    <scope>NUCLEOTIDE SEQUENCE [LARGE SCALE GENOMIC DNA]</scope>
    <source>
        <strain evidence="2">Zhou-2022a</strain>
        <tissue evidence="2">Leaf</tissue>
    </source>
</reference>
<comment type="caution">
    <text evidence="2">The sequence shown here is derived from an EMBL/GenBank/DDBJ whole genome shotgun (WGS) entry which is preliminary data.</text>
</comment>
<dbReference type="EMBL" id="JAZDWU010000001">
    <property type="protein sequence ID" value="KAL0015226.1"/>
    <property type="molecule type" value="Genomic_DNA"/>
</dbReference>
<feature type="compositionally biased region" description="Basic and acidic residues" evidence="1">
    <location>
        <begin position="1"/>
        <end position="10"/>
    </location>
</feature>
<sequence>MTAIEYRDSNVRSSELETGLSSSGESSNKDFEIIMLKPSSSSKPSCSSKTPSFSIPFHALSESCLLETRHLKSICKRFQFPEGVSIRFPRPNKKACTFAHGELLSALKIAPSQLVPNSWRRIIGCMSIWVSVHDNDMITLNEFLYLYRLKSSSHYGYFELLPRNRESRITRGFPTSFCD</sequence>
<evidence type="ECO:0000313" key="3">
    <source>
        <dbReference type="Proteomes" id="UP001459277"/>
    </source>
</evidence>
<dbReference type="AlphaFoldDB" id="A0AAW2E259"/>
<organism evidence="2 3">
    <name type="scientific">Lithocarpus litseifolius</name>
    <dbReference type="NCBI Taxonomy" id="425828"/>
    <lineage>
        <taxon>Eukaryota</taxon>
        <taxon>Viridiplantae</taxon>
        <taxon>Streptophyta</taxon>
        <taxon>Embryophyta</taxon>
        <taxon>Tracheophyta</taxon>
        <taxon>Spermatophyta</taxon>
        <taxon>Magnoliopsida</taxon>
        <taxon>eudicotyledons</taxon>
        <taxon>Gunneridae</taxon>
        <taxon>Pentapetalae</taxon>
        <taxon>rosids</taxon>
        <taxon>fabids</taxon>
        <taxon>Fagales</taxon>
        <taxon>Fagaceae</taxon>
        <taxon>Lithocarpus</taxon>
    </lineage>
</organism>